<feature type="region of interest" description="Disordered" evidence="1">
    <location>
        <begin position="485"/>
        <end position="515"/>
    </location>
</feature>
<gene>
    <name evidence="3" type="ORF">FisN_19Hh153</name>
</gene>
<feature type="compositionally biased region" description="Acidic residues" evidence="1">
    <location>
        <begin position="491"/>
        <end position="504"/>
    </location>
</feature>
<dbReference type="PROSITE" id="PS00018">
    <property type="entry name" value="EF_HAND_1"/>
    <property type="match status" value="1"/>
</dbReference>
<evidence type="ECO:0000259" key="2">
    <source>
        <dbReference type="Pfam" id="PF20710"/>
    </source>
</evidence>
<feature type="compositionally biased region" description="Basic and acidic residues" evidence="1">
    <location>
        <begin position="505"/>
        <end position="515"/>
    </location>
</feature>
<reference evidence="3 4" key="1">
    <citation type="journal article" date="2015" name="Plant Cell">
        <title>Oil accumulation by the oleaginous diatom Fistulifera solaris as revealed by the genome and transcriptome.</title>
        <authorList>
            <person name="Tanaka T."/>
            <person name="Maeda Y."/>
            <person name="Veluchamy A."/>
            <person name="Tanaka M."/>
            <person name="Abida H."/>
            <person name="Marechal E."/>
            <person name="Bowler C."/>
            <person name="Muto M."/>
            <person name="Sunaga Y."/>
            <person name="Tanaka M."/>
            <person name="Yoshino T."/>
            <person name="Taniguchi T."/>
            <person name="Fukuda Y."/>
            <person name="Nemoto M."/>
            <person name="Matsumoto M."/>
            <person name="Wong P.S."/>
            <person name="Aburatani S."/>
            <person name="Fujibuchi W."/>
        </authorList>
    </citation>
    <scope>NUCLEOTIDE SEQUENCE [LARGE SCALE GENOMIC DNA]</scope>
    <source>
        <strain evidence="3 4">JPCC DA0580</strain>
    </source>
</reference>
<name>A0A1Z5JZW6_FISSO</name>
<protein>
    <recommendedName>
        <fullName evidence="2">DUF6824 domain-containing protein</fullName>
    </recommendedName>
</protein>
<keyword evidence="4" id="KW-1185">Reference proteome</keyword>
<feature type="region of interest" description="Disordered" evidence="1">
    <location>
        <begin position="1"/>
        <end position="30"/>
    </location>
</feature>
<dbReference type="OrthoDB" id="49314at2759"/>
<dbReference type="InterPro" id="IPR049227">
    <property type="entry name" value="DUF6824"/>
</dbReference>
<evidence type="ECO:0000313" key="3">
    <source>
        <dbReference type="EMBL" id="GAX19575.1"/>
    </source>
</evidence>
<evidence type="ECO:0000313" key="4">
    <source>
        <dbReference type="Proteomes" id="UP000198406"/>
    </source>
</evidence>
<feature type="domain" description="DUF6824" evidence="2">
    <location>
        <begin position="46"/>
        <end position="139"/>
    </location>
</feature>
<dbReference type="Pfam" id="PF20710">
    <property type="entry name" value="DUF6824"/>
    <property type="match status" value="1"/>
</dbReference>
<proteinExistence type="predicted"/>
<dbReference type="Proteomes" id="UP000198406">
    <property type="component" value="Unassembled WGS sequence"/>
</dbReference>
<sequence>MSVQIDVANSQRKMSRPLSPEADLSNNSEDELDLHGEAIVAPTSHDVLLGRGGGTNNHSGNIKFRQLVNEHKIRYLACSKVDKPKVARDVVELWKKMTPPGRFLARETKKGSSMKAPDNVWYEVADKKAREKASQCLRERTPDVLPYIKQLREQQDAITEKGVSMVQHQLQMQQQRQEQYPVQMVGSMGEMVMMQQLPQQQYSMDGMTAVRRTSLPEPQHQQSLAMVTPSPTGYLQQRSVSIGPPLQQQRSMSLGHGIPSSNGATVYLSNNGAIQQMPPGRYHVVQNGEVTPQTVVSQEYHHPQMMPGQQTHFVIQSAPPSQQQVLSMQQMPFQQPQMMARMSQPMMPQQMQQPQMPPPSQMMMTSQMPGQILPGQQNAVTANSLFAEEPEPYSVQSDPLFSMHIATPSRQKGPEKTTEETKTKESRRKGKSPPSTKTALKSERRAPDRTATAASLMSIGTDIDAGGELTIEEYRKQLQQYLENNNNNQANDDDDNNSDLEDDWEKEREKNLRESRGVGRNVSGMSFVSSKTAKSGQSMVSGISSGIFSTDLSADMSDDKNKGNSLNNSNRSLCSNLSLMSELTDLSENIDNLTLDD</sequence>
<comment type="caution">
    <text evidence="3">The sequence shown here is derived from an EMBL/GenBank/DDBJ whole genome shotgun (WGS) entry which is preliminary data.</text>
</comment>
<dbReference type="InterPro" id="IPR018247">
    <property type="entry name" value="EF_Hand_1_Ca_BS"/>
</dbReference>
<organism evidence="3 4">
    <name type="scientific">Fistulifera solaris</name>
    <name type="common">Oleaginous diatom</name>
    <dbReference type="NCBI Taxonomy" id="1519565"/>
    <lineage>
        <taxon>Eukaryota</taxon>
        <taxon>Sar</taxon>
        <taxon>Stramenopiles</taxon>
        <taxon>Ochrophyta</taxon>
        <taxon>Bacillariophyta</taxon>
        <taxon>Bacillariophyceae</taxon>
        <taxon>Bacillariophycidae</taxon>
        <taxon>Naviculales</taxon>
        <taxon>Naviculaceae</taxon>
        <taxon>Fistulifera</taxon>
    </lineage>
</organism>
<dbReference type="AlphaFoldDB" id="A0A1Z5JZW6"/>
<evidence type="ECO:0000256" key="1">
    <source>
        <dbReference type="SAM" id="MobiDB-lite"/>
    </source>
</evidence>
<feature type="compositionally biased region" description="Basic and acidic residues" evidence="1">
    <location>
        <begin position="412"/>
        <end position="424"/>
    </location>
</feature>
<dbReference type="EMBL" id="BDSP01000137">
    <property type="protein sequence ID" value="GAX19575.1"/>
    <property type="molecule type" value="Genomic_DNA"/>
</dbReference>
<feature type="region of interest" description="Disordered" evidence="1">
    <location>
        <begin position="405"/>
        <end position="455"/>
    </location>
</feature>
<dbReference type="InParanoid" id="A0A1Z5JZW6"/>
<feature type="compositionally biased region" description="Polar residues" evidence="1">
    <location>
        <begin position="1"/>
        <end position="12"/>
    </location>
</feature>
<accession>A0A1Z5JZW6</accession>